<dbReference type="GO" id="GO:0016579">
    <property type="term" value="P:protein deubiquitination"/>
    <property type="evidence" value="ECO:0007669"/>
    <property type="project" value="TreeGrafter"/>
</dbReference>
<feature type="compositionally biased region" description="Polar residues" evidence="1">
    <location>
        <begin position="349"/>
        <end position="369"/>
    </location>
</feature>
<feature type="region of interest" description="Disordered" evidence="1">
    <location>
        <begin position="113"/>
        <end position="133"/>
    </location>
</feature>
<dbReference type="PANTHER" id="PTHR12419:SF7">
    <property type="entry name" value="OTU DOMAIN-CONTAINING PROTEIN 3"/>
    <property type="match status" value="1"/>
</dbReference>
<dbReference type="VEuPathDB" id="FungiDB:BTJ68_05487"/>
<feature type="compositionally biased region" description="Basic and acidic residues" evidence="1">
    <location>
        <begin position="442"/>
        <end position="462"/>
    </location>
</feature>
<dbReference type="AlphaFoldDB" id="A0A3M7FQN3"/>
<protein>
    <recommendedName>
        <fullName evidence="2">OTU domain-containing protein</fullName>
    </recommendedName>
</protein>
<name>A0A3M7FQN3_HORWE</name>
<evidence type="ECO:0000259" key="2">
    <source>
        <dbReference type="PROSITE" id="PS50802"/>
    </source>
</evidence>
<dbReference type="CDD" id="cd22756">
    <property type="entry name" value="OTU_OTUD3-like"/>
    <property type="match status" value="1"/>
</dbReference>
<dbReference type="InterPro" id="IPR003323">
    <property type="entry name" value="OTU_dom"/>
</dbReference>
<dbReference type="SUPFAM" id="SSF54001">
    <property type="entry name" value="Cysteine proteinases"/>
    <property type="match status" value="1"/>
</dbReference>
<gene>
    <name evidence="3" type="ORF">D0864_06202</name>
</gene>
<sequence length="505" mass="55252">MGVDEFPLLSALGLYAADIRGDGELTIRSLTITLLLHHSPLVTARSPVTFITKKHPELTCWGRVSGNCLFNALSDQIYGHQNEHAAIRSRVINYMREHGDYYKQFIDVHPGGGIRRNPKRKNAGSYSSPASIVPPSEAEIDRVFESHLQSMARGGTWGDNMEITAFAAAFDVDVKIYQRDFAYMVTGGVDEKSKPVAHIAYHVWEHYSSIRNLDGPHTGLPDVSAKVLSPEEEARQKQRLEQTPHVLPWQVDVVSKSLPFLADKPTIKRALEAAKGDINTAVSNLMDAEEYGSASSQPESSSVERDHDSDDDALNGPNKKRDRKLSRSARQGPRSTGSKHALSHLENYDGSQESIGSYASEASSVLPNGSQQSTTTTTQTTETDESDVRLKPTADGESIEVARSQSPAKPPVRLRLLPPKPPPDYKGPPGKTSQRQPGPRISARDRKDIKKQAQKAARKERQLAAQTGGGSKETTPSSQAAAGVALRQKGLTETPPVETLRTLYI</sequence>
<dbReference type="InterPro" id="IPR038765">
    <property type="entry name" value="Papain-like_cys_pep_sf"/>
</dbReference>
<feature type="compositionally biased region" description="Basic residues" evidence="1">
    <location>
        <begin position="318"/>
        <end position="327"/>
    </location>
</feature>
<proteinExistence type="predicted"/>
<organism evidence="3 4">
    <name type="scientific">Hortaea werneckii</name>
    <name type="common">Black yeast</name>
    <name type="synonym">Cladosporium werneckii</name>
    <dbReference type="NCBI Taxonomy" id="91943"/>
    <lineage>
        <taxon>Eukaryota</taxon>
        <taxon>Fungi</taxon>
        <taxon>Dikarya</taxon>
        <taxon>Ascomycota</taxon>
        <taxon>Pezizomycotina</taxon>
        <taxon>Dothideomycetes</taxon>
        <taxon>Dothideomycetidae</taxon>
        <taxon>Mycosphaerellales</taxon>
        <taxon>Teratosphaeriaceae</taxon>
        <taxon>Hortaea</taxon>
    </lineage>
</organism>
<feature type="domain" description="OTU" evidence="2">
    <location>
        <begin position="58"/>
        <end position="213"/>
    </location>
</feature>
<comment type="caution">
    <text evidence="3">The sequence shown here is derived from an EMBL/GenBank/DDBJ whole genome shotgun (WGS) entry which is preliminary data.</text>
</comment>
<dbReference type="GO" id="GO:0004843">
    <property type="term" value="F:cysteine-type deubiquitinase activity"/>
    <property type="evidence" value="ECO:0007669"/>
    <property type="project" value="TreeGrafter"/>
</dbReference>
<dbReference type="Proteomes" id="UP000269539">
    <property type="component" value="Unassembled WGS sequence"/>
</dbReference>
<feature type="region of interest" description="Disordered" evidence="1">
    <location>
        <begin position="289"/>
        <end position="505"/>
    </location>
</feature>
<evidence type="ECO:0000313" key="4">
    <source>
        <dbReference type="Proteomes" id="UP000269539"/>
    </source>
</evidence>
<dbReference type="Gene3D" id="3.90.70.80">
    <property type="match status" value="1"/>
</dbReference>
<evidence type="ECO:0000313" key="3">
    <source>
        <dbReference type="EMBL" id="RMY90654.1"/>
    </source>
</evidence>
<evidence type="ECO:0000256" key="1">
    <source>
        <dbReference type="SAM" id="MobiDB-lite"/>
    </source>
</evidence>
<dbReference type="EMBL" id="QWIO01000609">
    <property type="protein sequence ID" value="RMY90654.1"/>
    <property type="molecule type" value="Genomic_DNA"/>
</dbReference>
<dbReference type="Pfam" id="PF02338">
    <property type="entry name" value="OTU"/>
    <property type="match status" value="1"/>
</dbReference>
<accession>A0A3M7FQN3</accession>
<dbReference type="PANTHER" id="PTHR12419">
    <property type="entry name" value="OTU DOMAIN CONTAINING PROTEIN"/>
    <property type="match status" value="1"/>
</dbReference>
<reference evidence="3 4" key="1">
    <citation type="journal article" date="2018" name="BMC Genomics">
        <title>Genomic evidence for intraspecific hybridization in a clonal and extremely halotolerant yeast.</title>
        <authorList>
            <person name="Gostincar C."/>
            <person name="Stajich J.E."/>
            <person name="Zupancic J."/>
            <person name="Zalar P."/>
            <person name="Gunde-Cimerman N."/>
        </authorList>
    </citation>
    <scope>NUCLEOTIDE SEQUENCE [LARGE SCALE GENOMIC DNA]</scope>
    <source>
        <strain evidence="3 4">EXF-10513</strain>
    </source>
</reference>
<dbReference type="InterPro" id="IPR050704">
    <property type="entry name" value="Peptidase_C85-like"/>
</dbReference>
<dbReference type="PROSITE" id="PS50802">
    <property type="entry name" value="OTU"/>
    <property type="match status" value="1"/>
</dbReference>
<feature type="compositionally biased region" description="Low complexity" evidence="1">
    <location>
        <begin position="370"/>
        <end position="381"/>
    </location>
</feature>